<evidence type="ECO:0000313" key="3">
    <source>
        <dbReference type="Proteomes" id="UP001236652"/>
    </source>
</evidence>
<feature type="coiled-coil region" evidence="1">
    <location>
        <begin position="86"/>
        <end position="113"/>
    </location>
</feature>
<reference evidence="2 3" key="1">
    <citation type="submission" date="2023-05" db="EMBL/GenBank/DDBJ databases">
        <title>Comparative genomics reveals the evidence of polycyclic aromatic hydrocarbons degradation in moderately halophilic genus Pontibacillus.</title>
        <authorList>
            <person name="Yang H."/>
            <person name="Qian Z."/>
        </authorList>
    </citation>
    <scope>NUCLEOTIDE SEQUENCE [LARGE SCALE GENOMIC DNA]</scope>
    <source>
        <strain evidence="3">HN14</strain>
    </source>
</reference>
<evidence type="ECO:0000256" key="1">
    <source>
        <dbReference type="SAM" id="Coils"/>
    </source>
</evidence>
<evidence type="ECO:0000313" key="2">
    <source>
        <dbReference type="EMBL" id="WIF99848.1"/>
    </source>
</evidence>
<dbReference type="SUPFAM" id="SSF158622">
    <property type="entry name" value="YheA/YmcA-like"/>
    <property type="match status" value="1"/>
</dbReference>
<dbReference type="EMBL" id="CP126446">
    <property type="protein sequence ID" value="WIF99848.1"/>
    <property type="molecule type" value="Genomic_DNA"/>
</dbReference>
<dbReference type="RefSeq" id="WP_231416237.1">
    <property type="nucleotide sequence ID" value="NZ_CP126446.1"/>
</dbReference>
<dbReference type="InterPro" id="IPR023378">
    <property type="entry name" value="YheA/YmcA-like_dom_sf"/>
</dbReference>
<name>A0ABY8V2Z5_9BACI</name>
<keyword evidence="1" id="KW-0175">Coiled coil</keyword>
<organism evidence="2 3">
    <name type="scientific">Pontibacillus chungwhensis</name>
    <dbReference type="NCBI Taxonomy" id="265426"/>
    <lineage>
        <taxon>Bacteria</taxon>
        <taxon>Bacillati</taxon>
        <taxon>Bacillota</taxon>
        <taxon>Bacilli</taxon>
        <taxon>Bacillales</taxon>
        <taxon>Bacillaceae</taxon>
        <taxon>Pontibacillus</taxon>
    </lineage>
</organism>
<dbReference type="InterPro" id="IPR052767">
    <property type="entry name" value="Bact_com_dev_regulator"/>
</dbReference>
<accession>A0ABY8V2Z5</accession>
<dbReference type="Proteomes" id="UP001236652">
    <property type="component" value="Chromosome"/>
</dbReference>
<gene>
    <name evidence="2" type="ORF">QNI29_09365</name>
</gene>
<proteinExistence type="predicted"/>
<protein>
    <submittedName>
        <fullName evidence="2">YlbF family regulator</fullName>
    </submittedName>
</protein>
<sequence length="146" mass="16409">MLATSETVEILDQSEQLGKLVSGSDVYERYLQAKQDMERDREAQRLIRAFQDSKIQYEEVERFGRYHPDYNQIMKAVRQKKRDMDMNDYVAAYKVAERELQKLLDELSQIIAGSISPQIKVPKDGAVFQDTGSGCGCGSGGGCGCS</sequence>
<dbReference type="Gene3D" id="1.20.1500.10">
    <property type="entry name" value="YheA/YmcA-like"/>
    <property type="match status" value="1"/>
</dbReference>
<keyword evidence="3" id="KW-1185">Reference proteome</keyword>
<dbReference type="InterPro" id="IPR010368">
    <property type="entry name" value="Com_YlbF"/>
</dbReference>
<dbReference type="PANTHER" id="PTHR38448:SF2">
    <property type="entry name" value="REGULATORY PROTEIN YLBF"/>
    <property type="match status" value="1"/>
</dbReference>
<dbReference type="PANTHER" id="PTHR38448">
    <property type="entry name" value="REGULATORY PROTEIN YLBF-RELATED"/>
    <property type="match status" value="1"/>
</dbReference>
<dbReference type="Pfam" id="PF06133">
    <property type="entry name" value="Com_YlbF"/>
    <property type="match status" value="1"/>
</dbReference>